<evidence type="ECO:0008006" key="5">
    <source>
        <dbReference type="Google" id="ProtNLM"/>
    </source>
</evidence>
<evidence type="ECO:0000313" key="3">
    <source>
        <dbReference type="EMBL" id="PLC49352.1"/>
    </source>
</evidence>
<evidence type="ECO:0000256" key="2">
    <source>
        <dbReference type="SAM" id="SignalP"/>
    </source>
</evidence>
<protein>
    <recommendedName>
        <fullName evidence="5">Tripartite-type tricarboxylate transporter, receptor component TctC</fullName>
    </recommendedName>
</protein>
<feature type="chain" id="PRO_5014904616" description="Tripartite-type tricarboxylate transporter, receptor component TctC" evidence="2">
    <location>
        <begin position="30"/>
        <end position="327"/>
    </location>
</feature>
<dbReference type="InterPro" id="IPR005064">
    <property type="entry name" value="BUG"/>
</dbReference>
<dbReference type="EMBL" id="PDNW01000011">
    <property type="protein sequence ID" value="PLC49352.1"/>
    <property type="molecule type" value="Genomic_DNA"/>
</dbReference>
<proteinExistence type="inferred from homology"/>
<dbReference type="AlphaFoldDB" id="A0A2N4U2U9"/>
<dbReference type="Proteomes" id="UP000234190">
    <property type="component" value="Unassembled WGS sequence"/>
</dbReference>
<keyword evidence="4" id="KW-1185">Reference proteome</keyword>
<dbReference type="PIRSF" id="PIRSF017082">
    <property type="entry name" value="YflP"/>
    <property type="match status" value="1"/>
</dbReference>
<dbReference type="Pfam" id="PF03401">
    <property type="entry name" value="TctC"/>
    <property type="match status" value="1"/>
</dbReference>
<accession>A0A2N4U2U9</accession>
<comment type="caution">
    <text evidence="3">The sequence shown here is derived from an EMBL/GenBank/DDBJ whole genome shotgun (WGS) entry which is preliminary data.</text>
</comment>
<dbReference type="RefSeq" id="WP_102074519.1">
    <property type="nucleotide sequence ID" value="NZ_PDNW01000011.1"/>
</dbReference>
<gene>
    <name evidence="3" type="ORF">CR159_13710</name>
</gene>
<dbReference type="Gene3D" id="3.40.190.150">
    <property type="entry name" value="Bordetella uptake gene, domain 1"/>
    <property type="match status" value="1"/>
</dbReference>
<organism evidence="3 4">
    <name type="scientific">Pollutimonas subterranea</name>
    <dbReference type="NCBI Taxonomy" id="2045210"/>
    <lineage>
        <taxon>Bacteria</taxon>
        <taxon>Pseudomonadati</taxon>
        <taxon>Pseudomonadota</taxon>
        <taxon>Betaproteobacteria</taxon>
        <taxon>Burkholderiales</taxon>
        <taxon>Alcaligenaceae</taxon>
        <taxon>Pollutimonas</taxon>
    </lineage>
</organism>
<dbReference type="PANTHER" id="PTHR42928">
    <property type="entry name" value="TRICARBOXYLATE-BINDING PROTEIN"/>
    <property type="match status" value="1"/>
</dbReference>
<dbReference type="SUPFAM" id="SSF53850">
    <property type="entry name" value="Periplasmic binding protein-like II"/>
    <property type="match status" value="1"/>
</dbReference>
<dbReference type="PANTHER" id="PTHR42928:SF5">
    <property type="entry name" value="BLR1237 PROTEIN"/>
    <property type="match status" value="1"/>
</dbReference>
<comment type="similarity">
    <text evidence="1">Belongs to the UPF0065 (bug) family.</text>
</comment>
<dbReference type="InterPro" id="IPR042100">
    <property type="entry name" value="Bug_dom1"/>
</dbReference>
<dbReference type="CDD" id="cd13578">
    <property type="entry name" value="PBP2_Bug27"/>
    <property type="match status" value="1"/>
</dbReference>
<keyword evidence="2" id="KW-0732">Signal</keyword>
<evidence type="ECO:0000256" key="1">
    <source>
        <dbReference type="ARBA" id="ARBA00006987"/>
    </source>
</evidence>
<name>A0A2N4U2U9_9BURK</name>
<feature type="signal peptide" evidence="2">
    <location>
        <begin position="1"/>
        <end position="29"/>
    </location>
</feature>
<dbReference type="OrthoDB" id="8681540at2"/>
<dbReference type="Gene3D" id="3.40.190.10">
    <property type="entry name" value="Periplasmic binding protein-like II"/>
    <property type="match status" value="1"/>
</dbReference>
<sequence length="327" mass="34799">MEIIMYKNLLKVLCLATPLALGHASQANSAYPSEPIKLVVPYVAGASTDSLARLVGQSVSEQLKQTVIVENRAGAGGAIAADHVKRQKPDGYTFMLTTDGILSVNPNLYKKIPYDSQKDFQPLSIAVAAPLVLAVRTDSPFKNLKDLMDHAKANPDQLTFGSAGVGSSQHMAGELFSDVAGVRITHVPYKGGAPAMNDLLGGHISMMFVQTASAEDLAKAGKIRILGIGSPQRSPALPDVATFDELGLKGYDSDTWYGFNMPANADSKVVSTLNAAIVKALKDNAKQLEAQGYVVVAGDPQHMADNITNNMKKWGDLAKKSGIYQSQ</sequence>
<reference evidence="3 4" key="1">
    <citation type="submission" date="2017-10" db="EMBL/GenBank/DDBJ databases">
        <title>Two draft genome sequences of Pusillimonas sp. strains isolated from a nitrate- and radionuclide-contaminated groundwater in Russia.</title>
        <authorList>
            <person name="Grouzdev D.S."/>
            <person name="Tourova T.P."/>
            <person name="Goeva M.A."/>
            <person name="Babich T.L."/>
            <person name="Sokolova D.S."/>
            <person name="Abdullin R."/>
            <person name="Poltaraus A.B."/>
            <person name="Toshchakov S.V."/>
            <person name="Nazina T.N."/>
        </authorList>
    </citation>
    <scope>NUCLEOTIDE SEQUENCE [LARGE SCALE GENOMIC DNA]</scope>
    <source>
        <strain evidence="3 4">JR1/69-3-13</strain>
    </source>
</reference>
<evidence type="ECO:0000313" key="4">
    <source>
        <dbReference type="Proteomes" id="UP000234190"/>
    </source>
</evidence>